<dbReference type="Proteomes" id="UP000254123">
    <property type="component" value="Unassembled WGS sequence"/>
</dbReference>
<accession>A0A379LPH5</accession>
<dbReference type="EMBL" id="UGVC01000003">
    <property type="protein sequence ID" value="SUD98803.1"/>
    <property type="molecule type" value="Genomic_DNA"/>
</dbReference>
<sequence>MIVYESETKVFIYSGRITRSKKTFEMIRWFIGSQYIDNSILLILGEGEEMVKCTELAQDYKKVVFKILCHSPKLCKKQGMTPCKTLT</sequence>
<name>A0A379LPH5_9GAMM</name>
<evidence type="ECO:0000313" key="1">
    <source>
        <dbReference type="EMBL" id="SUD98803.1"/>
    </source>
</evidence>
<proteinExistence type="predicted"/>
<evidence type="ECO:0000313" key="2">
    <source>
        <dbReference type="Proteomes" id="UP000254123"/>
    </source>
</evidence>
<gene>
    <name evidence="1" type="ORF">NCTC10526_02783</name>
</gene>
<dbReference type="AlphaFoldDB" id="A0A379LPH5"/>
<keyword evidence="2" id="KW-1185">Reference proteome</keyword>
<protein>
    <recommendedName>
        <fullName evidence="3">Glycosyl transferase family 1 domain-containing protein</fullName>
    </recommendedName>
</protein>
<organism evidence="1 2">
    <name type="scientific">Psychrobacter phenylpyruvicus</name>
    <dbReference type="NCBI Taxonomy" id="29432"/>
    <lineage>
        <taxon>Bacteria</taxon>
        <taxon>Pseudomonadati</taxon>
        <taxon>Pseudomonadota</taxon>
        <taxon>Gammaproteobacteria</taxon>
        <taxon>Moraxellales</taxon>
        <taxon>Moraxellaceae</taxon>
        <taxon>Psychrobacter</taxon>
    </lineage>
</organism>
<evidence type="ECO:0008006" key="3">
    <source>
        <dbReference type="Google" id="ProtNLM"/>
    </source>
</evidence>
<reference evidence="1 2" key="1">
    <citation type="submission" date="2018-06" db="EMBL/GenBank/DDBJ databases">
        <authorList>
            <consortium name="Pathogen Informatics"/>
            <person name="Doyle S."/>
        </authorList>
    </citation>
    <scope>NUCLEOTIDE SEQUENCE [LARGE SCALE GENOMIC DNA]</scope>
    <source>
        <strain evidence="1 2">NCTC10526</strain>
    </source>
</reference>